<accession>A0AAD7XM63</accession>
<reference evidence="2" key="1">
    <citation type="submission" date="2023-01" db="EMBL/GenBank/DDBJ databases">
        <title>Metagenome sequencing of chrysophaentin producing Chrysophaeum taylorii.</title>
        <authorList>
            <person name="Davison J."/>
            <person name="Bewley C."/>
        </authorList>
    </citation>
    <scope>NUCLEOTIDE SEQUENCE</scope>
    <source>
        <strain evidence="2">NIES-1699</strain>
    </source>
</reference>
<comment type="caution">
    <text evidence="2">The sequence shown here is derived from an EMBL/GenBank/DDBJ whole genome shotgun (WGS) entry which is preliminary data.</text>
</comment>
<gene>
    <name evidence="2" type="ORF">CTAYLR_000223</name>
</gene>
<evidence type="ECO:0000313" key="3">
    <source>
        <dbReference type="Proteomes" id="UP001230188"/>
    </source>
</evidence>
<evidence type="ECO:0000313" key="2">
    <source>
        <dbReference type="EMBL" id="KAJ8603806.1"/>
    </source>
</evidence>
<dbReference type="Proteomes" id="UP001230188">
    <property type="component" value="Unassembled WGS sequence"/>
</dbReference>
<protein>
    <submittedName>
        <fullName evidence="2">Uncharacterized protein</fullName>
    </submittedName>
</protein>
<name>A0AAD7XM63_9STRA</name>
<dbReference type="AlphaFoldDB" id="A0AAD7XM63"/>
<proteinExistence type="predicted"/>
<keyword evidence="3" id="KW-1185">Reference proteome</keyword>
<evidence type="ECO:0000256" key="1">
    <source>
        <dbReference type="SAM" id="SignalP"/>
    </source>
</evidence>
<feature type="signal peptide" evidence="1">
    <location>
        <begin position="1"/>
        <end position="17"/>
    </location>
</feature>
<organism evidence="2 3">
    <name type="scientific">Chrysophaeum taylorii</name>
    <dbReference type="NCBI Taxonomy" id="2483200"/>
    <lineage>
        <taxon>Eukaryota</taxon>
        <taxon>Sar</taxon>
        <taxon>Stramenopiles</taxon>
        <taxon>Ochrophyta</taxon>
        <taxon>Pelagophyceae</taxon>
        <taxon>Pelagomonadales</taxon>
        <taxon>Pelagomonadaceae</taxon>
        <taxon>Chrysophaeum</taxon>
    </lineage>
</organism>
<keyword evidence="1" id="KW-0732">Signal</keyword>
<sequence length="231" mass="24959">MSLRAVLLLAAVAKVSAFLTGDLAVRPATSLHAYVPDGLTPAQWAAMKKKEADAKSKKNFGAGGARGFKSRSMQSFVAALEKGEATHLFAVDPKKVKKGEIALKDVPYMQRGGSWDNADLKGKKGWMKTGFGMTAFNDGKAEVKKRNKYDDKYNNLKPSISIFGTDIAVDWTGNGGKGDGVAARAKKNGISNDQQMWRDAGALSVEQARKRRGGPKLAGVEEEKKKFFGLF</sequence>
<feature type="chain" id="PRO_5041957047" evidence="1">
    <location>
        <begin position="18"/>
        <end position="231"/>
    </location>
</feature>
<dbReference type="EMBL" id="JAQMWT010000344">
    <property type="protein sequence ID" value="KAJ8603806.1"/>
    <property type="molecule type" value="Genomic_DNA"/>
</dbReference>